<evidence type="ECO:0000313" key="2">
    <source>
        <dbReference type="EMBL" id="CAA9574206.1"/>
    </source>
</evidence>
<evidence type="ECO:0000256" key="1">
    <source>
        <dbReference type="SAM" id="MobiDB-lite"/>
    </source>
</evidence>
<feature type="non-terminal residue" evidence="2">
    <location>
        <position position="56"/>
    </location>
</feature>
<dbReference type="EMBL" id="CADCWN010000177">
    <property type="protein sequence ID" value="CAA9574206.1"/>
    <property type="molecule type" value="Genomic_DNA"/>
</dbReference>
<dbReference type="AlphaFoldDB" id="A0A6J4VBR9"/>
<gene>
    <name evidence="2" type="ORF">AVDCRST_MAG18-2347</name>
</gene>
<name>A0A6J4VBR9_9BACT</name>
<reference evidence="2" key="1">
    <citation type="submission" date="2020-02" db="EMBL/GenBank/DDBJ databases">
        <authorList>
            <person name="Meier V. D."/>
        </authorList>
    </citation>
    <scope>NUCLEOTIDE SEQUENCE</scope>
    <source>
        <strain evidence="2">AVDCRST_MAG18</strain>
    </source>
</reference>
<organism evidence="2">
    <name type="scientific">uncultured Thermomicrobiales bacterium</name>
    <dbReference type="NCBI Taxonomy" id="1645740"/>
    <lineage>
        <taxon>Bacteria</taxon>
        <taxon>Pseudomonadati</taxon>
        <taxon>Thermomicrobiota</taxon>
        <taxon>Thermomicrobia</taxon>
        <taxon>Thermomicrobiales</taxon>
        <taxon>environmental samples</taxon>
    </lineage>
</organism>
<accession>A0A6J4VBR9</accession>
<feature type="non-terminal residue" evidence="2">
    <location>
        <position position="1"/>
    </location>
</feature>
<feature type="region of interest" description="Disordered" evidence="1">
    <location>
        <begin position="27"/>
        <end position="56"/>
    </location>
</feature>
<proteinExistence type="predicted"/>
<protein>
    <submittedName>
        <fullName evidence="2">Uncharacterized protein</fullName>
    </submittedName>
</protein>
<sequence>ARVQHLRRGAGVLPGARVPAQPARRLLRPRRHRDELANASHSAGVGPPDGYPLGAL</sequence>